<proteinExistence type="inferred from homology"/>
<evidence type="ECO:0000313" key="4">
    <source>
        <dbReference type="Proteomes" id="UP000273811"/>
    </source>
</evidence>
<comment type="similarity">
    <text evidence="1">Belongs to the AHA1 family.</text>
</comment>
<evidence type="ECO:0000256" key="1">
    <source>
        <dbReference type="ARBA" id="ARBA00006817"/>
    </source>
</evidence>
<evidence type="ECO:0000313" key="3">
    <source>
        <dbReference type="EMBL" id="RWR07847.1"/>
    </source>
</evidence>
<sequence length="83" mass="9594">MGNYLEVDTPNRLVYTQIFDVEPFNEHESVTYDTFEEIEEEKTKLTSRTEFKSAEALQGALDTGMEQGAIDSMERFAKHLEKI</sequence>
<reference evidence="3" key="1">
    <citation type="submission" date="2018-12" db="EMBL/GenBank/DDBJ databases">
        <authorList>
            <person name="Sun L."/>
            <person name="Chen Z."/>
        </authorList>
    </citation>
    <scope>NUCLEOTIDE SEQUENCE [LARGE SCALE GENOMIC DNA]</scope>
    <source>
        <strain evidence="3">DSM 16012</strain>
    </source>
</reference>
<keyword evidence="4" id="KW-1185">Reference proteome</keyword>
<dbReference type="Proteomes" id="UP000273811">
    <property type="component" value="Unassembled WGS sequence"/>
</dbReference>
<accession>A0A443INS6</accession>
<dbReference type="Pfam" id="PF08327">
    <property type="entry name" value="AHSA1"/>
    <property type="match status" value="1"/>
</dbReference>
<dbReference type="AlphaFoldDB" id="A0A443INS6"/>
<dbReference type="OrthoDB" id="118413at2"/>
<dbReference type="EMBL" id="QYTU02000028">
    <property type="protein sequence ID" value="RWR07847.1"/>
    <property type="molecule type" value="Genomic_DNA"/>
</dbReference>
<comment type="caution">
    <text evidence="3">The sequence shown here is derived from an EMBL/GenBank/DDBJ whole genome shotgun (WGS) entry which is preliminary data.</text>
</comment>
<dbReference type="InterPro" id="IPR023393">
    <property type="entry name" value="START-like_dom_sf"/>
</dbReference>
<protein>
    <recommendedName>
        <fullName evidence="2">Activator of Hsp90 ATPase homologue 1/2-like C-terminal domain-containing protein</fullName>
    </recommendedName>
</protein>
<evidence type="ECO:0000259" key="2">
    <source>
        <dbReference type="Pfam" id="PF08327"/>
    </source>
</evidence>
<dbReference type="Gene3D" id="3.30.530.20">
    <property type="match status" value="1"/>
</dbReference>
<organism evidence="3 4">
    <name type="scientific">Siminovitchia fortis</name>
    <dbReference type="NCBI Taxonomy" id="254758"/>
    <lineage>
        <taxon>Bacteria</taxon>
        <taxon>Bacillati</taxon>
        <taxon>Bacillota</taxon>
        <taxon>Bacilli</taxon>
        <taxon>Bacillales</taxon>
        <taxon>Bacillaceae</taxon>
        <taxon>Siminovitchia</taxon>
    </lineage>
</organism>
<feature type="domain" description="Activator of Hsp90 ATPase homologue 1/2-like C-terminal" evidence="2">
    <location>
        <begin position="2"/>
        <end position="81"/>
    </location>
</feature>
<gene>
    <name evidence="3" type="ORF">D4N35_012445</name>
</gene>
<name>A0A443INS6_9BACI</name>
<dbReference type="SUPFAM" id="SSF55961">
    <property type="entry name" value="Bet v1-like"/>
    <property type="match status" value="1"/>
</dbReference>
<dbReference type="InterPro" id="IPR013538">
    <property type="entry name" value="ASHA1/2-like_C"/>
</dbReference>